<protein>
    <submittedName>
        <fullName evidence="1">Uncharacterized protein</fullName>
    </submittedName>
</protein>
<keyword evidence="2" id="KW-1185">Reference proteome</keyword>
<dbReference type="Proteomes" id="UP000078596">
    <property type="component" value="Chromosome"/>
</dbReference>
<organism evidence="1 2">
    <name type="scientific">Halothiobacillus diazotrophicus</name>
    <dbReference type="NCBI Taxonomy" id="1860122"/>
    <lineage>
        <taxon>Bacteria</taxon>
        <taxon>Pseudomonadati</taxon>
        <taxon>Pseudomonadota</taxon>
        <taxon>Gammaproteobacteria</taxon>
        <taxon>Chromatiales</taxon>
        <taxon>Halothiobacillaceae</taxon>
        <taxon>Halothiobacillus</taxon>
    </lineage>
</organism>
<dbReference type="AlphaFoldDB" id="A0A191ZG80"/>
<gene>
    <name evidence="1" type="ORF">A9404_05420</name>
</gene>
<reference evidence="1 2" key="1">
    <citation type="submission" date="2016-06" db="EMBL/GenBank/DDBJ databases">
        <title>Insight into the functional genes involving in sulfur oxidation in Pearl River water.</title>
        <authorList>
            <person name="Luo J."/>
            <person name="Tan X."/>
            <person name="Lin W."/>
        </authorList>
    </citation>
    <scope>NUCLEOTIDE SEQUENCE [LARGE SCALE GENOMIC DNA]</scope>
    <source>
        <strain evidence="1 2">LS2</strain>
    </source>
</reference>
<accession>A0A191ZG80</accession>
<dbReference type="KEGG" id="haz:A9404_05420"/>
<sequence length="176" mass="19313">MSESGFMNQATILEWLGIEVWRPRVTPPLFTASVTSTGQSAASAGIAHEALGRTEQLSEELVTDQLAAMVTPHRSLDEEQAAVAGASESRENLDSEALARVVVLKIHDPDTPPMLFARIAQILPRDLLVRPVSADAADTPSLHWQGVDWRLSDLRQDSGLKRRLWRALCLPGQQVE</sequence>
<evidence type="ECO:0000313" key="1">
    <source>
        <dbReference type="EMBL" id="ANJ66891.1"/>
    </source>
</evidence>
<proteinExistence type="predicted"/>
<dbReference type="STRING" id="1860122.A9404_05420"/>
<dbReference type="EMBL" id="CP016027">
    <property type="protein sequence ID" value="ANJ66891.1"/>
    <property type="molecule type" value="Genomic_DNA"/>
</dbReference>
<evidence type="ECO:0000313" key="2">
    <source>
        <dbReference type="Proteomes" id="UP000078596"/>
    </source>
</evidence>
<name>A0A191ZG80_9GAMM</name>